<evidence type="ECO:0000259" key="1">
    <source>
        <dbReference type="Pfam" id="PF13203"/>
    </source>
</evidence>
<reference evidence="3" key="1">
    <citation type="journal article" date="2019" name="Int. J. Syst. Evol. Microbiol.">
        <title>The Global Catalogue of Microorganisms (GCM) 10K type strain sequencing project: providing services to taxonomists for standard genome sequencing and annotation.</title>
        <authorList>
            <consortium name="The Broad Institute Genomics Platform"/>
            <consortium name="The Broad Institute Genome Sequencing Center for Infectious Disease"/>
            <person name="Wu L."/>
            <person name="Ma J."/>
        </authorList>
    </citation>
    <scope>NUCLEOTIDE SEQUENCE [LARGE SCALE GENOMIC DNA]</scope>
    <source>
        <strain evidence="3">KCTC 22228</strain>
    </source>
</reference>
<keyword evidence="3" id="KW-1185">Reference proteome</keyword>
<dbReference type="Proteomes" id="UP000653056">
    <property type="component" value="Unassembled WGS sequence"/>
</dbReference>
<organism evidence="2 3">
    <name type="scientific">Litchfieldella qijiaojingensis</name>
    <dbReference type="NCBI Taxonomy" id="980347"/>
    <lineage>
        <taxon>Bacteria</taxon>
        <taxon>Pseudomonadati</taxon>
        <taxon>Pseudomonadota</taxon>
        <taxon>Gammaproteobacteria</taxon>
        <taxon>Oceanospirillales</taxon>
        <taxon>Halomonadaceae</taxon>
        <taxon>Litchfieldella</taxon>
    </lineage>
</organism>
<dbReference type="PANTHER" id="PTHR38730:SF1">
    <property type="entry name" value="SLL7028 PROTEIN"/>
    <property type="match status" value="1"/>
</dbReference>
<dbReference type="EMBL" id="BMXS01000002">
    <property type="protein sequence ID" value="GGX82850.1"/>
    <property type="molecule type" value="Genomic_DNA"/>
</dbReference>
<dbReference type="InterPro" id="IPR025154">
    <property type="entry name" value="Put_metallopeptidase_dom"/>
</dbReference>
<dbReference type="PANTHER" id="PTHR38730">
    <property type="entry name" value="SLL7028 PROTEIN"/>
    <property type="match status" value="1"/>
</dbReference>
<feature type="domain" description="Putative metallopeptidase" evidence="1">
    <location>
        <begin position="44"/>
        <end position="145"/>
    </location>
</feature>
<gene>
    <name evidence="2" type="ORF">GCM10007160_07920</name>
</gene>
<proteinExistence type="predicted"/>
<name>A0ABQ2YFR9_9GAMM</name>
<sequence length="239" mass="26210">MSPSPLITLPINDGTTSHPRAPTAAEQLLKAEQRQAWEVDRITLLASHPFIGPLAASLIPVPVIDSRIPTVMTDGHHVFANAHFTASLPPAARRFLIAHAVAHCIGGHFLPVEKRDIHRWNLACEHTANYLALLGGITLPTTAILYPSQAGRSATQVYDWLAAHPRTAHDSHLDLHPLDARLPLAQAAVVDPDYRPVAPQVAQASFWLDLAMEQAADERMRAYLFELAFETRNMEAVTS</sequence>
<evidence type="ECO:0000313" key="3">
    <source>
        <dbReference type="Proteomes" id="UP000653056"/>
    </source>
</evidence>
<comment type="caution">
    <text evidence="2">The sequence shown here is derived from an EMBL/GenBank/DDBJ whole genome shotgun (WGS) entry which is preliminary data.</text>
</comment>
<dbReference type="Pfam" id="PF13203">
    <property type="entry name" value="DUF2201_N"/>
    <property type="match status" value="1"/>
</dbReference>
<accession>A0ABQ2YFR9</accession>
<protein>
    <recommendedName>
        <fullName evidence="1">Putative metallopeptidase domain-containing protein</fullName>
    </recommendedName>
</protein>
<evidence type="ECO:0000313" key="2">
    <source>
        <dbReference type="EMBL" id="GGX82850.1"/>
    </source>
</evidence>
<dbReference type="RefSeq" id="WP_189466419.1">
    <property type="nucleotide sequence ID" value="NZ_BMXS01000002.1"/>
</dbReference>